<dbReference type="AlphaFoldDB" id="A0A0U5BG80"/>
<feature type="transmembrane region" description="Helical" evidence="1">
    <location>
        <begin position="25"/>
        <end position="43"/>
    </location>
</feature>
<organism evidence="2 4">
    <name type="scientific">Acetobacter ghanensis</name>
    <dbReference type="NCBI Taxonomy" id="431306"/>
    <lineage>
        <taxon>Bacteria</taxon>
        <taxon>Pseudomonadati</taxon>
        <taxon>Pseudomonadota</taxon>
        <taxon>Alphaproteobacteria</taxon>
        <taxon>Acetobacterales</taxon>
        <taxon>Acetobacteraceae</taxon>
        <taxon>Acetobacter</taxon>
    </lineage>
</organism>
<reference evidence="3 5" key="3">
    <citation type="journal article" date="2020" name="Int. J. Syst. Evol. Microbiol.">
        <title>Novel acetic acid bacteria from cider fermentations: Acetobacter conturbans sp. nov. and Acetobacter fallax sp. nov.</title>
        <authorList>
            <person name="Sombolestani A.S."/>
            <person name="Cleenwerck I."/>
            <person name="Cnockaert M."/>
            <person name="Borremans W."/>
            <person name="Wieme A.D."/>
            <person name="De Vuyst L."/>
            <person name="Vandamme P."/>
        </authorList>
    </citation>
    <scope>NUCLEOTIDE SEQUENCE [LARGE SCALE GENOMIC DNA]</scope>
    <source>
        <strain evidence="3 5">LMG 23848</strain>
    </source>
</reference>
<dbReference type="STRING" id="431306.AGA_467"/>
<gene>
    <name evidence="2" type="ORF">AGA_467</name>
    <name evidence="3" type="ORF">GOB80_09785</name>
</gene>
<dbReference type="PATRIC" id="fig|431306.5.peg.439"/>
<proteinExistence type="predicted"/>
<dbReference type="EMBL" id="WOTE01000005">
    <property type="protein sequence ID" value="NHO39963.1"/>
    <property type="molecule type" value="Genomic_DNA"/>
</dbReference>
<dbReference type="RefSeq" id="WP_059022753.1">
    <property type="nucleotide sequence ID" value="NZ_LN609302.1"/>
</dbReference>
<dbReference type="Proteomes" id="UP000657200">
    <property type="component" value="Unassembled WGS sequence"/>
</dbReference>
<evidence type="ECO:0000313" key="2">
    <source>
        <dbReference type="EMBL" id="CEF53892.1"/>
    </source>
</evidence>
<evidence type="ECO:0000256" key="1">
    <source>
        <dbReference type="SAM" id="Phobius"/>
    </source>
</evidence>
<accession>A0A0U5BG80</accession>
<protein>
    <submittedName>
        <fullName evidence="2">Uncharacterized protein</fullName>
    </submittedName>
</protein>
<reference evidence="2" key="1">
    <citation type="submission" date="2014-09" db="EMBL/GenBank/DDBJ databases">
        <authorList>
            <person name="Magalhaes I.L.F."/>
            <person name="Oliveira U."/>
            <person name="Santos F.R."/>
            <person name="Vidigal T.H.D.A."/>
            <person name="Brescovit A.D."/>
            <person name="Santos A.J."/>
        </authorList>
    </citation>
    <scope>NUCLEOTIDE SEQUENCE</scope>
    <source>
        <strain evidence="2">LMG 23848T</strain>
    </source>
</reference>
<keyword evidence="1" id="KW-0812">Transmembrane</keyword>
<evidence type="ECO:0000313" key="4">
    <source>
        <dbReference type="Proteomes" id="UP000068250"/>
    </source>
</evidence>
<keyword evidence="5" id="KW-1185">Reference proteome</keyword>
<keyword evidence="1" id="KW-0472">Membrane</keyword>
<evidence type="ECO:0000313" key="5">
    <source>
        <dbReference type="Proteomes" id="UP000657200"/>
    </source>
</evidence>
<reference evidence="4" key="2">
    <citation type="submission" date="2014-09" db="EMBL/GenBank/DDBJ databases">
        <authorList>
            <person name="Illeghems K.G."/>
        </authorList>
    </citation>
    <scope>NUCLEOTIDE SEQUENCE [LARGE SCALE GENOMIC DNA]</scope>
    <source>
        <strain evidence="4">LMG 23848T</strain>
    </source>
</reference>
<keyword evidence="1" id="KW-1133">Transmembrane helix</keyword>
<evidence type="ECO:0000313" key="3">
    <source>
        <dbReference type="EMBL" id="NHO39963.1"/>
    </source>
</evidence>
<dbReference type="OrthoDB" id="7226194at2"/>
<sequence>MANHAYTMPGKCLAVLTPARLHGDALAALGATGLCMLALAGALHPEHLQAPSGQQAHHTQPQRKPAKLYMACLLPSPEVAE</sequence>
<name>A0A0U5BG80_9PROT</name>
<dbReference type="EMBL" id="LN609302">
    <property type="protein sequence ID" value="CEF53892.1"/>
    <property type="molecule type" value="Genomic_DNA"/>
</dbReference>
<dbReference type="Proteomes" id="UP000068250">
    <property type="component" value="Chromosome I"/>
</dbReference>